<dbReference type="Proteomes" id="UP001152173">
    <property type="component" value="Unassembled WGS sequence"/>
</dbReference>
<evidence type="ECO:0000313" key="4">
    <source>
        <dbReference type="Proteomes" id="UP001152173"/>
    </source>
</evidence>
<evidence type="ECO:0000256" key="1">
    <source>
        <dbReference type="ARBA" id="ARBA00008950"/>
    </source>
</evidence>
<evidence type="ECO:0000259" key="2">
    <source>
        <dbReference type="Pfam" id="PF12850"/>
    </source>
</evidence>
<reference evidence="3" key="1">
    <citation type="submission" date="2022-05" db="EMBL/GenBank/DDBJ databases">
        <authorList>
            <person name="Colautti A."/>
            <person name="Iacumin L."/>
        </authorList>
    </citation>
    <scope>NUCLEOTIDE SEQUENCE</scope>
    <source>
        <strain evidence="3">SK 55</strain>
    </source>
</reference>
<dbReference type="CDD" id="cd00838">
    <property type="entry name" value="MPP_superfamily"/>
    <property type="match status" value="1"/>
</dbReference>
<dbReference type="InterPro" id="IPR011152">
    <property type="entry name" value="Pesterase_MJ0912"/>
</dbReference>
<dbReference type="PANTHER" id="PTHR42850:SF2">
    <property type="entry name" value="BLL5683 PROTEIN"/>
    <property type="match status" value="1"/>
</dbReference>
<dbReference type="Pfam" id="PF12850">
    <property type="entry name" value="Metallophos_2"/>
    <property type="match status" value="1"/>
</dbReference>
<dbReference type="GO" id="GO:0005737">
    <property type="term" value="C:cytoplasm"/>
    <property type="evidence" value="ECO:0007669"/>
    <property type="project" value="TreeGrafter"/>
</dbReference>
<dbReference type="GO" id="GO:0016791">
    <property type="term" value="F:phosphatase activity"/>
    <property type="evidence" value="ECO:0007669"/>
    <property type="project" value="TreeGrafter"/>
</dbReference>
<dbReference type="EMBL" id="JAMKBJ010000001">
    <property type="protein sequence ID" value="MCZ8535823.1"/>
    <property type="molecule type" value="Genomic_DNA"/>
</dbReference>
<dbReference type="AlphaFoldDB" id="A0A9X3LD63"/>
<dbReference type="InterPro" id="IPR024654">
    <property type="entry name" value="Calcineurin-like_PHP_lpxH"/>
</dbReference>
<proteinExistence type="inferred from homology"/>
<name>A0A9X3LD63_9BACL</name>
<comment type="similarity">
    <text evidence="1">Belongs to the metallophosphoesterase superfamily. YfcE family.</text>
</comment>
<dbReference type="SUPFAM" id="SSF56300">
    <property type="entry name" value="Metallo-dependent phosphatases"/>
    <property type="match status" value="1"/>
</dbReference>
<dbReference type="PIRSF" id="PIRSF000883">
    <property type="entry name" value="Pesterase_MJ0912"/>
    <property type="match status" value="1"/>
</dbReference>
<organism evidence="3 4">
    <name type="scientific">Paenisporosarcina quisquiliarum</name>
    <dbReference type="NCBI Taxonomy" id="365346"/>
    <lineage>
        <taxon>Bacteria</taxon>
        <taxon>Bacillati</taxon>
        <taxon>Bacillota</taxon>
        <taxon>Bacilli</taxon>
        <taxon>Bacillales</taxon>
        <taxon>Caryophanaceae</taxon>
        <taxon>Paenisporosarcina</taxon>
    </lineage>
</organism>
<feature type="domain" description="Calcineurin-like phosphoesterase" evidence="2">
    <location>
        <begin position="2"/>
        <end position="193"/>
    </location>
</feature>
<keyword evidence="4" id="KW-1185">Reference proteome</keyword>
<accession>A0A9X3LD63</accession>
<dbReference type="InterPro" id="IPR050126">
    <property type="entry name" value="Ap4A_hydrolase"/>
</dbReference>
<sequence>MMKIAILSDIHGNMPALEAVFEDIRLRNIAEIVCIGDLVGKGPEPAEVIEFVKEHCDVVIRGNWDEFILNESEHHSIQWQQSFLSEDNKNYLKQLPFSYEFMLGDKFIRCVHASPRSAHERITPFQPLEKQETLFENSDVTMNICGERTPDYYIYGDIHYACIKPIDGKGILVNVGSVGNPLDIPEASYGIIEHVGNSVSVQLVRVPYDKEAVLQKAKDLGMPNIDVYEAEIMDCIYRGQPKKEAQAT</sequence>
<protein>
    <submittedName>
        <fullName evidence="3">Metallophosphatase family protein</fullName>
    </submittedName>
</protein>
<dbReference type="Gene3D" id="3.60.21.10">
    <property type="match status" value="1"/>
</dbReference>
<evidence type="ECO:0000313" key="3">
    <source>
        <dbReference type="EMBL" id="MCZ8535823.1"/>
    </source>
</evidence>
<comment type="caution">
    <text evidence="3">The sequence shown here is derived from an EMBL/GenBank/DDBJ whole genome shotgun (WGS) entry which is preliminary data.</text>
</comment>
<dbReference type="PANTHER" id="PTHR42850">
    <property type="entry name" value="METALLOPHOSPHOESTERASE"/>
    <property type="match status" value="1"/>
</dbReference>
<dbReference type="InterPro" id="IPR029052">
    <property type="entry name" value="Metallo-depent_PP-like"/>
</dbReference>
<gene>
    <name evidence="3" type="ORF">M9R32_01305</name>
</gene>